<accession>W7UB52</accession>
<evidence type="ECO:0000256" key="3">
    <source>
        <dbReference type="ARBA" id="ARBA00018141"/>
    </source>
</evidence>
<comment type="cofactor">
    <cofactor evidence="5 7">
        <name>Zn(2+)</name>
        <dbReference type="ChEBI" id="CHEBI:29105"/>
    </cofactor>
    <text evidence="5 7">Binds 1 zinc ion per subunit.</text>
</comment>
<dbReference type="RefSeq" id="WP_019680515.1">
    <property type="nucleotide sequence ID" value="NZ_ATAX01000036.1"/>
</dbReference>
<dbReference type="InterPro" id="IPR038418">
    <property type="entry name" value="6-PTP_synth/QueD_sf"/>
</dbReference>
<dbReference type="PIRSF" id="PIRSF006113">
    <property type="entry name" value="PTP_synth"/>
    <property type="match status" value="1"/>
</dbReference>
<feature type="binding site" evidence="7">
    <location>
        <position position="14"/>
    </location>
    <ligand>
        <name>Zn(2+)</name>
        <dbReference type="ChEBI" id="CHEBI:29105"/>
    </ligand>
</feature>
<comment type="catalytic activity">
    <reaction evidence="4 5">
        <text>7,8-dihydroneopterin 3'-triphosphate + H2O = 6-carboxy-5,6,7,8-tetrahydropterin + triphosphate + acetaldehyde + 2 H(+)</text>
        <dbReference type="Rhea" id="RHEA:27966"/>
        <dbReference type="ChEBI" id="CHEBI:15343"/>
        <dbReference type="ChEBI" id="CHEBI:15377"/>
        <dbReference type="ChEBI" id="CHEBI:15378"/>
        <dbReference type="ChEBI" id="CHEBI:18036"/>
        <dbReference type="ChEBI" id="CHEBI:58462"/>
        <dbReference type="ChEBI" id="CHEBI:61032"/>
        <dbReference type="EC" id="4.1.2.50"/>
    </reaction>
</comment>
<dbReference type="Pfam" id="PF01242">
    <property type="entry name" value="PTPS"/>
    <property type="match status" value="1"/>
</dbReference>
<keyword evidence="5 7" id="KW-0479">Metal-binding</keyword>
<feature type="binding site" evidence="7">
    <location>
        <position position="29"/>
    </location>
    <ligand>
        <name>Zn(2+)</name>
        <dbReference type="ChEBI" id="CHEBI:29105"/>
    </ligand>
</feature>
<dbReference type="UniPathway" id="UPA00391"/>
<keyword evidence="5" id="KW-0456">Lyase</keyword>
<evidence type="ECO:0000256" key="4">
    <source>
        <dbReference type="ARBA" id="ARBA00048807"/>
    </source>
</evidence>
<dbReference type="AlphaFoldDB" id="W7UB52"/>
<evidence type="ECO:0000313" key="9">
    <source>
        <dbReference type="Proteomes" id="UP000019365"/>
    </source>
</evidence>
<dbReference type="SUPFAM" id="SSF55620">
    <property type="entry name" value="Tetrahydrobiopterin biosynthesis enzymes-like"/>
    <property type="match status" value="1"/>
</dbReference>
<keyword evidence="9" id="KW-1185">Reference proteome</keyword>
<evidence type="ECO:0000313" key="8">
    <source>
        <dbReference type="EMBL" id="EWM52296.1"/>
    </source>
</evidence>
<organism evidence="8 9">
    <name type="scientific">Ruminococcus flavefaciens 007c</name>
    <dbReference type="NCBI Taxonomy" id="1341157"/>
    <lineage>
        <taxon>Bacteria</taxon>
        <taxon>Bacillati</taxon>
        <taxon>Bacillota</taxon>
        <taxon>Clostridia</taxon>
        <taxon>Eubacteriales</taxon>
        <taxon>Oscillospiraceae</taxon>
        <taxon>Ruminococcus</taxon>
    </lineage>
</organism>
<dbReference type="eggNOG" id="COG0720">
    <property type="taxonomic scope" value="Bacteria"/>
</dbReference>
<dbReference type="NCBIfam" id="TIGR03367">
    <property type="entry name" value="queuosine_QueD"/>
    <property type="match status" value="1"/>
</dbReference>
<evidence type="ECO:0000256" key="7">
    <source>
        <dbReference type="PIRSR" id="PIRSR006113-2"/>
    </source>
</evidence>
<evidence type="ECO:0000256" key="5">
    <source>
        <dbReference type="PIRNR" id="PIRNR006113"/>
    </source>
</evidence>
<dbReference type="EC" id="4.-.-.-" evidence="5"/>
<dbReference type="OrthoDB" id="9804698at2"/>
<dbReference type="PANTHER" id="PTHR12589:SF8">
    <property type="entry name" value="6-CARBOXY-5,6,7,8-TETRAHYDROPTERIN SYNTHASE"/>
    <property type="match status" value="1"/>
</dbReference>
<dbReference type="InterPro" id="IPR007115">
    <property type="entry name" value="6-PTP_synth/QueD"/>
</dbReference>
<comment type="caution">
    <text evidence="8">The sequence shown here is derived from an EMBL/GenBank/DDBJ whole genome shotgun (WGS) entry which is preliminary data.</text>
</comment>
<dbReference type="PATRIC" id="fig|1341157.4.peg.3072"/>
<dbReference type="Gene3D" id="3.30.479.10">
    <property type="entry name" value="6-pyruvoyl tetrahydropterin synthase/QueD"/>
    <property type="match status" value="1"/>
</dbReference>
<protein>
    <recommendedName>
        <fullName evidence="3 5">6-carboxy-5,6,7,8-tetrahydropterin synthase</fullName>
        <ecNumber evidence="5">4.-.-.-</ecNumber>
    </recommendedName>
</protein>
<dbReference type="GO" id="GO:0046872">
    <property type="term" value="F:metal ion binding"/>
    <property type="evidence" value="ECO:0007669"/>
    <property type="project" value="UniProtKB-KW"/>
</dbReference>
<feature type="active site" description="Charge relay system" evidence="6">
    <location>
        <position position="129"/>
    </location>
</feature>
<dbReference type="EMBL" id="ATAX01000036">
    <property type="protein sequence ID" value="EWM52296.1"/>
    <property type="molecule type" value="Genomic_DNA"/>
</dbReference>
<feature type="binding site" evidence="7">
    <location>
        <position position="27"/>
    </location>
    <ligand>
        <name>Zn(2+)</name>
        <dbReference type="ChEBI" id="CHEBI:29105"/>
    </ligand>
</feature>
<name>W7UB52_RUMFL</name>
<evidence type="ECO:0000256" key="2">
    <source>
        <dbReference type="ARBA" id="ARBA00008900"/>
    </source>
</evidence>
<sequence length="141" mass="16033">MYRLKTSAAFDSAHFLAGYEGKCANIHGHRWIIEAEFSGSELIREGTERGMLTDFGDIKNAVRQLADSFDHSLIYEENSLKAATITALEDEKFRLIPVPFRPTAENFAEYFYRRLRAAELPVSSVAVYETPENCAVYEEDI</sequence>
<evidence type="ECO:0000256" key="6">
    <source>
        <dbReference type="PIRSR" id="PIRSR006113-1"/>
    </source>
</evidence>
<reference evidence="8 9" key="1">
    <citation type="journal article" date="2014" name="PLoS ONE">
        <title>Rumen cellulosomics: divergent fiber-degrading strategies revealed by comparative genome-wide analysis of six ruminococcal strains.</title>
        <authorList>
            <person name="Dassa B."/>
            <person name="Borovok I."/>
            <person name="Ruimy-Israeli V."/>
            <person name="Lamed R."/>
            <person name="Flint H.J."/>
            <person name="Duncan S.H."/>
            <person name="Henrissat B."/>
            <person name="Coutinho P."/>
            <person name="Morrison M."/>
            <person name="Mosoni P."/>
            <person name="Yeoman C.J."/>
            <person name="White B.A."/>
            <person name="Bayer E.A."/>
        </authorList>
    </citation>
    <scope>NUCLEOTIDE SEQUENCE [LARGE SCALE GENOMIC DNA]</scope>
    <source>
        <strain evidence="8 9">007c</strain>
    </source>
</reference>
<dbReference type="PANTHER" id="PTHR12589">
    <property type="entry name" value="PYRUVOYL TETRAHYDROBIOPTERIN SYNTHASE"/>
    <property type="match status" value="1"/>
</dbReference>
<feature type="active site" description="Proton acceptor" evidence="6">
    <location>
        <position position="23"/>
    </location>
</feature>
<proteinExistence type="inferred from homology"/>
<dbReference type="GO" id="GO:0008616">
    <property type="term" value="P:tRNA queuosine(34) biosynthetic process"/>
    <property type="evidence" value="ECO:0007669"/>
    <property type="project" value="UniProtKB-KW"/>
</dbReference>
<evidence type="ECO:0000256" key="1">
    <source>
        <dbReference type="ARBA" id="ARBA00005061"/>
    </source>
</evidence>
<keyword evidence="5 7" id="KW-0862">Zinc</keyword>
<gene>
    <name evidence="8" type="ORF">RF007C_13175</name>
</gene>
<comment type="pathway">
    <text evidence="1 5">Purine metabolism; 7-cyano-7-deazaguanine biosynthesis.</text>
</comment>
<dbReference type="Proteomes" id="UP000019365">
    <property type="component" value="Unassembled WGS sequence"/>
</dbReference>
<comment type="similarity">
    <text evidence="2 5">Belongs to the PTPS family. QueD subfamily.</text>
</comment>
<keyword evidence="5" id="KW-0671">Queuosine biosynthesis</keyword>
<dbReference type="GO" id="GO:0070497">
    <property type="term" value="F:6-carboxytetrahydropterin synthase activity"/>
    <property type="evidence" value="ECO:0007669"/>
    <property type="project" value="UniProtKB-EC"/>
</dbReference>
<feature type="active site" description="Charge relay system" evidence="6">
    <location>
        <position position="71"/>
    </location>
</feature>